<dbReference type="SUPFAM" id="SSF54637">
    <property type="entry name" value="Thioesterase/thiol ester dehydrase-isomerase"/>
    <property type="match status" value="1"/>
</dbReference>
<feature type="domain" description="GED" evidence="27">
    <location>
        <begin position="1379"/>
        <end position="1472"/>
    </location>
</feature>
<feature type="compositionally biased region" description="Basic residues" evidence="26">
    <location>
        <begin position="556"/>
        <end position="567"/>
    </location>
</feature>
<dbReference type="GO" id="GO:0003677">
    <property type="term" value="F:DNA binding"/>
    <property type="evidence" value="ECO:0007669"/>
    <property type="project" value="UniProtKB-UniRule"/>
</dbReference>
<comment type="function">
    <text evidence="24">Structure-specific nuclease with 5'-flap endonuclease and 5'-3' exonuclease activities involved in DNA replication and repair. During DNA replication, cleaves the 5'-overhanging flap structure that is generated by displacement synthesis when DNA polymerase encounters the 5'-end of a downstream Okazaki fragment. It enters the flap from the 5'-end and then tracks to cleave the flap base, leaving a nick for ligation. Also involved in the long patch base excision repair (LP-BER) pathway, by cleaving within the apurinic/apyrimidinic (AP) site-terminated flap. Acts as a genome stabilization factor that prevents flaps from equilibrating into structures that lead to duplications and deletions. Also possesses 5'-3' exonuclease activity on nicked or gapped double-stranded DNA, and exhibits RNase H activity. Also involved in replication and repair of rDNA and in repairing mitochondrial DNA.</text>
</comment>
<dbReference type="EMBL" id="JACAZF010000002">
    <property type="protein sequence ID" value="KAF7312213.1"/>
    <property type="molecule type" value="Genomic_DNA"/>
</dbReference>
<dbReference type="OrthoDB" id="5061070at2759"/>
<keyword evidence="19" id="KW-0472">Membrane</keyword>
<dbReference type="GO" id="GO:0005743">
    <property type="term" value="C:mitochondrial inner membrane"/>
    <property type="evidence" value="ECO:0007669"/>
    <property type="project" value="UniProtKB-SubCell"/>
</dbReference>
<evidence type="ECO:0000256" key="6">
    <source>
        <dbReference type="ARBA" id="ARBA00022722"/>
    </source>
</evidence>
<keyword evidence="21 24" id="KW-0234">DNA repair</keyword>
<dbReference type="GO" id="GO:0043137">
    <property type="term" value="P:DNA replication, removal of RNA primer"/>
    <property type="evidence" value="ECO:0007669"/>
    <property type="project" value="UniProtKB-UniRule"/>
</dbReference>
<dbReference type="InterPro" id="IPR045063">
    <property type="entry name" value="Dynamin_N"/>
</dbReference>
<evidence type="ECO:0000256" key="17">
    <source>
        <dbReference type="ARBA" id="ARBA00023128"/>
    </source>
</evidence>
<dbReference type="GO" id="GO:0003924">
    <property type="term" value="F:GTPase activity"/>
    <property type="evidence" value="ECO:0007669"/>
    <property type="project" value="InterPro"/>
</dbReference>
<dbReference type="InterPro" id="IPR029060">
    <property type="entry name" value="PIN-like_dom_sf"/>
</dbReference>
<dbReference type="PROSITE" id="PS00842">
    <property type="entry name" value="XPG_2"/>
    <property type="match status" value="1"/>
</dbReference>
<keyword evidence="12 24" id="KW-0378">Hydrolase</keyword>
<dbReference type="SMART" id="SM00485">
    <property type="entry name" value="XPGN"/>
    <property type="match status" value="1"/>
</dbReference>
<dbReference type="CDD" id="cd09867">
    <property type="entry name" value="PIN_FEN1"/>
    <property type="match status" value="1"/>
</dbReference>
<dbReference type="SUPFAM" id="SSF52540">
    <property type="entry name" value="P-loop containing nucleoside triphosphate hydrolases"/>
    <property type="match status" value="1"/>
</dbReference>
<keyword evidence="3 24" id="KW-0597">Phosphoprotein</keyword>
<evidence type="ECO:0000256" key="15">
    <source>
        <dbReference type="ARBA" id="ARBA00022946"/>
    </source>
</evidence>
<comment type="subcellular location">
    <subcellularLocation>
        <location evidence="1">Mitochondrion inner membrane</location>
    </subcellularLocation>
    <subcellularLocation>
        <location evidence="2">Mitochondrion intermembrane space</location>
    </subcellularLocation>
    <subcellularLocation>
        <location evidence="24">Nucleus</location>
        <location evidence="24">Nucleolus</location>
    </subcellularLocation>
    <subcellularLocation>
        <location evidence="24">Nucleus</location>
        <location evidence="24">Nucleoplasm</location>
    </subcellularLocation>
    <subcellularLocation>
        <location evidence="24">Mitochondrion</location>
    </subcellularLocation>
    <text evidence="24">Resides mostly in the nucleoli and relocalizes to the nucleoplasm upon DNA damage.</text>
</comment>
<name>A0A8H6WEU5_9AGAR</name>
<dbReference type="PROSITE" id="PS00410">
    <property type="entry name" value="G_DYNAMIN_1"/>
    <property type="match status" value="1"/>
</dbReference>
<dbReference type="SUPFAM" id="SSF47807">
    <property type="entry name" value="5' to 3' exonuclease, C-terminal subdomain"/>
    <property type="match status" value="1"/>
</dbReference>
<dbReference type="PRINTS" id="PR00195">
    <property type="entry name" value="DYNAMIN"/>
</dbReference>
<keyword evidence="6 24" id="KW-0540">Nuclease</keyword>
<keyword evidence="16" id="KW-1133">Transmembrane helix</keyword>
<dbReference type="GO" id="GO:0008409">
    <property type="term" value="F:5'-3' exonuclease activity"/>
    <property type="evidence" value="ECO:0007669"/>
    <property type="project" value="UniProtKB-UniRule"/>
</dbReference>
<dbReference type="GO" id="GO:0000287">
    <property type="term" value="F:magnesium ion binding"/>
    <property type="evidence" value="ECO:0007669"/>
    <property type="project" value="UniProtKB-UniRule"/>
</dbReference>
<dbReference type="Gene3D" id="3.40.50.300">
    <property type="entry name" value="P-loop containing nucleotide triphosphate hydrolases"/>
    <property type="match status" value="1"/>
</dbReference>
<dbReference type="Proteomes" id="UP000636479">
    <property type="component" value="Unassembled WGS sequence"/>
</dbReference>
<keyword evidence="14 24" id="KW-0460">Magnesium</keyword>
<evidence type="ECO:0000256" key="26">
    <source>
        <dbReference type="SAM" id="MobiDB-lite"/>
    </source>
</evidence>
<dbReference type="InterPro" id="IPR022812">
    <property type="entry name" value="Dynamin"/>
</dbReference>
<dbReference type="InterPro" id="IPR019762">
    <property type="entry name" value="Dynamin_GTPase_CS"/>
</dbReference>
<dbReference type="InterPro" id="IPR036279">
    <property type="entry name" value="5-3_exonuclease_C_sf"/>
</dbReference>
<dbReference type="CDD" id="cd00586">
    <property type="entry name" value="4HBT"/>
    <property type="match status" value="1"/>
</dbReference>
<dbReference type="Pfam" id="PF03061">
    <property type="entry name" value="4HBT"/>
    <property type="match status" value="1"/>
</dbReference>
<evidence type="ECO:0000256" key="13">
    <source>
        <dbReference type="ARBA" id="ARBA00022839"/>
    </source>
</evidence>
<keyword evidence="7 24" id="KW-0479">Metal-binding</keyword>
<dbReference type="GO" id="GO:0005758">
    <property type="term" value="C:mitochondrial intermembrane space"/>
    <property type="evidence" value="ECO:0007669"/>
    <property type="project" value="UniProtKB-SubCell"/>
</dbReference>
<evidence type="ECO:0000256" key="16">
    <source>
        <dbReference type="ARBA" id="ARBA00022989"/>
    </source>
</evidence>
<sequence>MSELKKRQRQDYPFELSYRTRWSDNDQYQHANNAAYYLWFDSIINTYLQEHCGQDPATSPTIGLVVSSWCEFFAPVSFPQVLDLGLRVTKLGTSSVSYEVAVFVAGQPAPSASQRDHTRLHSPRPTMGIKGLTGLLSEHAPNAIKEHEIKTLFGRKVAIDASMSIYQFLIAVRQKDGELLTNDAGETTSHLMGFFYRTIRIVENGIKPAYVFDGKPPELKKGVLSKRFERREEAKEGGEEAKEVGTAEDVDKFSRRQVKVTREHNEECRRLLKLMGIPVIVAPSEAEAQCAELARGGKVFAAGSEDMDTLTFSAPILFRHLTFSEAKKQPISEINLQAALDGLDMDMSQFIDLCILLGCDYLEPIKGVGPKSALKLIREHGGLEGVVKHLRGKAAERAAVPSDSEEEEEPAPTSDVEKNSEDDEDEEPKPKPKAKKKGKGKAKGGMVIPEEWPWEEAKKLFEKPDVTPADEVELEWKNPDLDGLLQFLVTEKGFSEERVRKGVEKLTKFLNAKQQGRLDGFFTVKPKEKKSPAKKEPVKKGTKRKGDDKAESSGGKKAKTRRRRQRRSPLEMYSNIRRKIPPILPTFKAFTYGLAVPSRRVADSSRPVHRQFTTMIGAGSLRRRYAQPNPAALRNMHIRAISYSSIPRFIARAFRVPIAGATIGAGSFGYANYKFEEFRKTSTAWMNSVQDTATDLFDTASDSLKTVSSRVSDINLPKLETPEFLKDLFQAAKERRKQKQEQQQEGEPEGSNERPPTDQAAIAALVAATMSSPSEPKNRSDEIDGRSNGLMHLTRKLIEIRSMLLSIDQSDALKLPSIVVIGSQSSGKSSVLESIVGHEFLPKGNNMVTRRPIELTLVHTSPADGKAVEYGEFPALGLGKITDFTVIQRTLTDLNLAVPDSEAVSAEPIDLRIYSPNVPDLTLIDLPGYIQLASLDQPEELKEKIAGLCEKYIREPNIVLAVCAADVDLANSPALRASRKVDPLGLRTLGVITKMDLVTPEQGAGILAGNRYPLHLGYVGVVTKAAKTSKRDSTALTVSNDYFSSHREVFGSSTSLMVGTDTLRRRLMEVLESSMASSLHGITNAVQLELEEATYQFKVQYNDQRITAESYVAETMDALKLRFKEFTQQFRRPAIREKLKNMLDEKVMDVLEQLYWLDKRAPELGTIAQDPRLKPEDVEPYWRHKLEAASSLLTKSGVGRDSTLLIADGLRGLIDTIASGEPFTFHPRASERLIQFSHAILRDRIGVTSDQVENCIKPFKYEVEVEPREWELGRERAIDLFEKEVVMCESKLKDIRKKVGGSRRLGGLVSYVKSLEERERERKMKRLEGSSDDTDSSESYRYPPAQIIDARHAIMYNDRLGILRLRLAALKSKRCKAGPQSEVFCPEAFLNVVADKLAYTSAMFISIELLDQFFYQFPREIDSRLLYDLDRKEIVEFARENPVVRRHLDLQDRKDKLEEVMKQLNSLSTLRPDAQPAPRRQRGLFGMF</sequence>
<dbReference type="EC" id="3.1.-.-" evidence="24"/>
<dbReference type="Pfam" id="PF01031">
    <property type="entry name" value="Dynamin_M"/>
    <property type="match status" value="1"/>
</dbReference>
<evidence type="ECO:0000256" key="19">
    <source>
        <dbReference type="ARBA" id="ARBA00023136"/>
    </source>
</evidence>
<proteinExistence type="inferred from homology"/>
<dbReference type="CDD" id="cd09907">
    <property type="entry name" value="H3TH_FEN1-Euk"/>
    <property type="match status" value="1"/>
</dbReference>
<evidence type="ECO:0000256" key="11">
    <source>
        <dbReference type="ARBA" id="ARBA00022792"/>
    </source>
</evidence>
<dbReference type="Gene3D" id="3.40.50.1010">
    <property type="entry name" value="5'-nuclease"/>
    <property type="match status" value="1"/>
</dbReference>
<gene>
    <name evidence="29" type="ORF">MIND_00234300</name>
</gene>
<dbReference type="InterPro" id="IPR027417">
    <property type="entry name" value="P-loop_NTPase"/>
</dbReference>
<comment type="similarity">
    <text evidence="24">Belongs to the XPG/RAD2 endonuclease family. FEN1 subfamily.</text>
</comment>
<dbReference type="InterPro" id="IPR008918">
    <property type="entry name" value="HhH2"/>
</dbReference>
<keyword evidence="5 24" id="KW-0235">DNA replication</keyword>
<evidence type="ECO:0000256" key="1">
    <source>
        <dbReference type="ARBA" id="ARBA00004273"/>
    </source>
</evidence>
<evidence type="ECO:0000256" key="5">
    <source>
        <dbReference type="ARBA" id="ARBA00022705"/>
    </source>
</evidence>
<dbReference type="GeneID" id="59341742"/>
<dbReference type="InterPro" id="IPR030381">
    <property type="entry name" value="G_DYNAMIN_dom"/>
</dbReference>
<evidence type="ECO:0000256" key="7">
    <source>
        <dbReference type="ARBA" id="ARBA00022723"/>
    </source>
</evidence>
<dbReference type="InterPro" id="IPR000375">
    <property type="entry name" value="Dynamin_stalk"/>
</dbReference>
<protein>
    <recommendedName>
        <fullName evidence="24">Flap endonuclease 1</fullName>
        <shortName evidence="24">FEN-1</shortName>
        <ecNumber evidence="24">3.1.-.-</ecNumber>
    </recommendedName>
    <alternativeName>
        <fullName evidence="24">Flap structure-specific endonuclease 1</fullName>
    </alternativeName>
</protein>
<dbReference type="GO" id="GO:0061024">
    <property type="term" value="P:membrane organization"/>
    <property type="evidence" value="ECO:0007669"/>
    <property type="project" value="UniProtKB-ARBA"/>
</dbReference>
<dbReference type="PROSITE" id="PS00841">
    <property type="entry name" value="XPG_1"/>
    <property type="match status" value="1"/>
</dbReference>
<dbReference type="Gene3D" id="3.10.129.10">
    <property type="entry name" value="Hotdog Thioesterase"/>
    <property type="match status" value="1"/>
</dbReference>
<organism evidence="29 30">
    <name type="scientific">Mycena indigotica</name>
    <dbReference type="NCBI Taxonomy" id="2126181"/>
    <lineage>
        <taxon>Eukaryota</taxon>
        <taxon>Fungi</taxon>
        <taxon>Dikarya</taxon>
        <taxon>Basidiomycota</taxon>
        <taxon>Agaricomycotina</taxon>
        <taxon>Agaricomycetes</taxon>
        <taxon>Agaricomycetidae</taxon>
        <taxon>Agaricales</taxon>
        <taxon>Marasmiineae</taxon>
        <taxon>Mycenaceae</taxon>
        <taxon>Mycena</taxon>
    </lineage>
</organism>
<dbReference type="PANTHER" id="PTHR11081">
    <property type="entry name" value="FLAP ENDONUCLEASE FAMILY MEMBER"/>
    <property type="match status" value="1"/>
</dbReference>
<dbReference type="InterPro" id="IPR029069">
    <property type="entry name" value="HotDog_dom_sf"/>
</dbReference>
<keyword evidence="22 24" id="KW-0539">Nucleus</keyword>
<keyword evidence="9 24" id="KW-0255">Endonuclease</keyword>
<comment type="catalytic activity">
    <reaction evidence="23">
        <text>GTP + H2O = GDP + phosphate + H(+)</text>
        <dbReference type="Rhea" id="RHEA:19669"/>
        <dbReference type="ChEBI" id="CHEBI:15377"/>
        <dbReference type="ChEBI" id="CHEBI:15378"/>
        <dbReference type="ChEBI" id="CHEBI:37565"/>
        <dbReference type="ChEBI" id="CHEBI:43474"/>
        <dbReference type="ChEBI" id="CHEBI:58189"/>
        <dbReference type="EC" id="3.6.5.5"/>
    </reaction>
</comment>
<evidence type="ECO:0000256" key="18">
    <source>
        <dbReference type="ARBA" id="ARBA00023134"/>
    </source>
</evidence>
<dbReference type="InterPro" id="IPR006084">
    <property type="entry name" value="XPG/Rad2"/>
</dbReference>
<evidence type="ECO:0000256" key="20">
    <source>
        <dbReference type="ARBA" id="ARBA00023157"/>
    </source>
</evidence>
<dbReference type="InterPro" id="IPR020850">
    <property type="entry name" value="GED_dom"/>
</dbReference>
<dbReference type="GO" id="GO:0006284">
    <property type="term" value="P:base-excision repair"/>
    <property type="evidence" value="ECO:0007669"/>
    <property type="project" value="UniProtKB-UniRule"/>
</dbReference>
<dbReference type="PROSITE" id="PS51718">
    <property type="entry name" value="G_DYNAMIN_2"/>
    <property type="match status" value="1"/>
</dbReference>
<keyword evidence="18 25" id="KW-0342">GTP-binding</keyword>
<dbReference type="SUPFAM" id="SSF88723">
    <property type="entry name" value="PIN domain-like"/>
    <property type="match status" value="1"/>
</dbReference>
<evidence type="ECO:0000259" key="27">
    <source>
        <dbReference type="PROSITE" id="PS51388"/>
    </source>
</evidence>
<evidence type="ECO:0000256" key="9">
    <source>
        <dbReference type="ARBA" id="ARBA00022759"/>
    </source>
</evidence>
<accession>A0A8H6WEU5</accession>
<evidence type="ECO:0000256" key="21">
    <source>
        <dbReference type="ARBA" id="ARBA00023204"/>
    </source>
</evidence>
<feature type="compositionally biased region" description="Basic and acidic residues" evidence="26">
    <location>
        <begin position="525"/>
        <end position="551"/>
    </location>
</feature>
<dbReference type="Gene3D" id="1.10.150.20">
    <property type="entry name" value="5' to 3' exonuclease, C-terminal subdomain"/>
    <property type="match status" value="1"/>
</dbReference>
<dbReference type="InterPro" id="IPR023426">
    <property type="entry name" value="Flap_endonuc"/>
</dbReference>
<dbReference type="InterPro" id="IPR056495">
    <property type="entry name" value="LIS_MGM1"/>
</dbReference>
<dbReference type="SMART" id="SM00484">
    <property type="entry name" value="XPGI"/>
    <property type="match status" value="1"/>
</dbReference>
<dbReference type="FunFam" id="3.40.50.300:FF:000741">
    <property type="entry name" value="Putative mitochondrial dynamin GTPase"/>
    <property type="match status" value="1"/>
</dbReference>
<feature type="region of interest" description="Disordered" evidence="26">
    <location>
        <begin position="521"/>
        <end position="574"/>
    </location>
</feature>
<dbReference type="GO" id="GO:0005525">
    <property type="term" value="F:GTP binding"/>
    <property type="evidence" value="ECO:0007669"/>
    <property type="project" value="UniProtKB-KW"/>
</dbReference>
<keyword evidence="20" id="KW-1015">Disulfide bond</keyword>
<comment type="cofactor">
    <cofactor evidence="24">
        <name>Mg(2+)</name>
        <dbReference type="ChEBI" id="CHEBI:18420"/>
    </cofactor>
    <text evidence="24">Binds 2 magnesium ions per subunit. They probably participate in the reaction catalyzed by the enzyme. May bind an additional third magnesium ion after substrate binding.</text>
</comment>
<dbReference type="FunFam" id="3.40.50.1010:FF:000003">
    <property type="entry name" value="Flap endonuclease 1"/>
    <property type="match status" value="1"/>
</dbReference>
<reference evidence="29" key="1">
    <citation type="submission" date="2020-05" db="EMBL/GenBank/DDBJ databases">
        <title>Mycena genomes resolve the evolution of fungal bioluminescence.</title>
        <authorList>
            <person name="Tsai I.J."/>
        </authorList>
    </citation>
    <scope>NUCLEOTIDE SEQUENCE</scope>
    <source>
        <strain evidence="29">171206Taipei</strain>
    </source>
</reference>
<dbReference type="CDD" id="cd08771">
    <property type="entry name" value="DLP_1"/>
    <property type="match status" value="1"/>
</dbReference>
<dbReference type="Pfam" id="PF24550">
    <property type="entry name" value="LIS_MGM1"/>
    <property type="match status" value="1"/>
</dbReference>
<dbReference type="GO" id="GO:0017108">
    <property type="term" value="F:5'-flap endonuclease activity"/>
    <property type="evidence" value="ECO:0007669"/>
    <property type="project" value="UniProtKB-UniRule"/>
</dbReference>
<evidence type="ECO:0000259" key="28">
    <source>
        <dbReference type="PROSITE" id="PS51718"/>
    </source>
</evidence>
<feature type="region of interest" description="Disordered" evidence="26">
    <location>
        <begin position="394"/>
        <end position="448"/>
    </location>
</feature>
<keyword evidence="15" id="KW-0809">Transit peptide</keyword>
<comment type="similarity">
    <text evidence="25">Belongs to the TRAFAC class dynamin-like GTPase superfamily. Dynamin/Fzo/YdjA family.</text>
</comment>
<evidence type="ECO:0000256" key="25">
    <source>
        <dbReference type="RuleBase" id="RU003932"/>
    </source>
</evidence>
<dbReference type="InterPro" id="IPR006683">
    <property type="entry name" value="Thioestr_dom"/>
</dbReference>
<keyword evidence="10 24" id="KW-0227">DNA damage</keyword>
<dbReference type="GO" id="GO:0005730">
    <property type="term" value="C:nucleolus"/>
    <property type="evidence" value="ECO:0007669"/>
    <property type="project" value="UniProtKB-SubCell"/>
</dbReference>
<comment type="caution">
    <text evidence="29">The sequence shown here is derived from an EMBL/GenBank/DDBJ whole genome shotgun (WGS) entry which is preliminary data.</text>
</comment>
<dbReference type="Pfam" id="PF00867">
    <property type="entry name" value="XPG_I"/>
    <property type="match status" value="1"/>
</dbReference>
<keyword evidence="11" id="KW-0999">Mitochondrion inner membrane</keyword>
<evidence type="ECO:0000256" key="23">
    <source>
        <dbReference type="ARBA" id="ARBA00048040"/>
    </source>
</evidence>
<keyword evidence="13 24" id="KW-0269">Exonuclease</keyword>
<dbReference type="Pfam" id="PF00350">
    <property type="entry name" value="Dynamin_N"/>
    <property type="match status" value="1"/>
</dbReference>
<evidence type="ECO:0000256" key="14">
    <source>
        <dbReference type="ARBA" id="ARBA00022842"/>
    </source>
</evidence>
<feature type="compositionally biased region" description="Basic residues" evidence="26">
    <location>
        <begin position="431"/>
        <end position="442"/>
    </location>
</feature>
<evidence type="ECO:0000256" key="22">
    <source>
        <dbReference type="ARBA" id="ARBA00023242"/>
    </source>
</evidence>
<keyword evidence="8 25" id="KW-0547">Nucleotide-binding</keyword>
<dbReference type="SMART" id="SM00279">
    <property type="entry name" value="HhH2"/>
    <property type="match status" value="1"/>
</dbReference>
<keyword evidence="30" id="KW-1185">Reference proteome</keyword>
<evidence type="ECO:0000256" key="24">
    <source>
        <dbReference type="HAMAP-Rule" id="MF_03140"/>
    </source>
</evidence>
<feature type="region of interest" description="Disordered" evidence="26">
    <location>
        <begin position="733"/>
        <end position="757"/>
    </location>
</feature>
<evidence type="ECO:0000256" key="2">
    <source>
        <dbReference type="ARBA" id="ARBA00004569"/>
    </source>
</evidence>
<keyword evidence="17 24" id="KW-0496">Mitochondrion</keyword>
<evidence type="ECO:0000256" key="8">
    <source>
        <dbReference type="ARBA" id="ARBA00022741"/>
    </source>
</evidence>
<feature type="domain" description="Dynamin-type G" evidence="28">
    <location>
        <begin position="812"/>
        <end position="1080"/>
    </location>
</feature>
<dbReference type="GO" id="GO:0005654">
    <property type="term" value="C:nucleoplasm"/>
    <property type="evidence" value="ECO:0007669"/>
    <property type="project" value="UniProtKB-SubCell"/>
</dbReference>
<dbReference type="HAMAP" id="MF_00614">
    <property type="entry name" value="Fen"/>
    <property type="match status" value="1"/>
</dbReference>
<dbReference type="InterPro" id="IPR006085">
    <property type="entry name" value="XPG_DNA_repair_N"/>
</dbReference>
<evidence type="ECO:0000256" key="4">
    <source>
        <dbReference type="ARBA" id="ARBA00022692"/>
    </source>
</evidence>
<dbReference type="InterPro" id="IPR001401">
    <property type="entry name" value="Dynamin_GTPase"/>
</dbReference>
<dbReference type="Pfam" id="PF00752">
    <property type="entry name" value="XPG_N"/>
    <property type="match status" value="1"/>
</dbReference>
<evidence type="ECO:0000256" key="12">
    <source>
        <dbReference type="ARBA" id="ARBA00022801"/>
    </source>
</evidence>
<dbReference type="RefSeq" id="XP_037224321.1">
    <property type="nucleotide sequence ID" value="XM_037359226.1"/>
</dbReference>
<evidence type="ECO:0000256" key="10">
    <source>
        <dbReference type="ARBA" id="ARBA00022763"/>
    </source>
</evidence>
<evidence type="ECO:0000313" key="29">
    <source>
        <dbReference type="EMBL" id="KAF7312213.1"/>
    </source>
</evidence>
<dbReference type="PROSITE" id="PS51388">
    <property type="entry name" value="GED"/>
    <property type="match status" value="1"/>
</dbReference>
<evidence type="ECO:0000256" key="3">
    <source>
        <dbReference type="ARBA" id="ARBA00022553"/>
    </source>
</evidence>
<keyword evidence="4" id="KW-0812">Transmembrane</keyword>
<dbReference type="SMART" id="SM00053">
    <property type="entry name" value="DYNc"/>
    <property type="match status" value="1"/>
</dbReference>
<dbReference type="PANTHER" id="PTHR11081:SF9">
    <property type="entry name" value="FLAP ENDONUCLEASE 1"/>
    <property type="match status" value="1"/>
</dbReference>
<evidence type="ECO:0000313" key="30">
    <source>
        <dbReference type="Proteomes" id="UP000636479"/>
    </source>
</evidence>
<dbReference type="InterPro" id="IPR006086">
    <property type="entry name" value="XPG-I_dom"/>
</dbReference>
<dbReference type="InterPro" id="IPR019974">
    <property type="entry name" value="XPG_CS"/>
</dbReference>